<dbReference type="RefSeq" id="WP_342372595.1">
    <property type="nucleotide sequence ID" value="NZ_CP115965.1"/>
</dbReference>
<evidence type="ECO:0000313" key="3">
    <source>
        <dbReference type="Proteomes" id="UP001434337"/>
    </source>
</evidence>
<organism evidence="2 3">
    <name type="scientific">Propioniciclava soli</name>
    <dbReference type="NCBI Taxonomy" id="2775081"/>
    <lineage>
        <taxon>Bacteria</taxon>
        <taxon>Bacillati</taxon>
        <taxon>Actinomycetota</taxon>
        <taxon>Actinomycetes</taxon>
        <taxon>Propionibacteriales</taxon>
        <taxon>Propionibacteriaceae</taxon>
        <taxon>Propioniciclava</taxon>
    </lineage>
</organism>
<reference evidence="2 3" key="1">
    <citation type="journal article" date="2023" name="Environ Microbiome">
        <title>A coral-associated actinobacterium mitigates coral bleaching under heat stress.</title>
        <authorList>
            <person name="Li J."/>
            <person name="Zou Y."/>
            <person name="Li Q."/>
            <person name="Zhang J."/>
            <person name="Bourne D.G."/>
            <person name="Lyu Y."/>
            <person name="Liu C."/>
            <person name="Zhang S."/>
        </authorList>
    </citation>
    <scope>NUCLEOTIDE SEQUENCE [LARGE SCALE GENOMIC DNA]</scope>
    <source>
        <strain evidence="2 3">SCSIO 13291</strain>
    </source>
</reference>
<protein>
    <submittedName>
        <fullName evidence="2">Uncharacterized protein</fullName>
    </submittedName>
</protein>
<keyword evidence="1" id="KW-1133">Transmembrane helix</keyword>
<proteinExistence type="predicted"/>
<evidence type="ECO:0000256" key="1">
    <source>
        <dbReference type="SAM" id="Phobius"/>
    </source>
</evidence>
<feature type="transmembrane region" description="Helical" evidence="1">
    <location>
        <begin position="6"/>
        <end position="28"/>
    </location>
</feature>
<gene>
    <name evidence="2" type="ORF">PCC79_17155</name>
</gene>
<keyword evidence="1" id="KW-0812">Transmembrane</keyword>
<accession>A0ABZ3CA02</accession>
<evidence type="ECO:0000313" key="2">
    <source>
        <dbReference type="EMBL" id="WZW98585.1"/>
    </source>
</evidence>
<dbReference type="EMBL" id="CP115965">
    <property type="protein sequence ID" value="WZW98585.1"/>
    <property type="molecule type" value="Genomic_DNA"/>
</dbReference>
<dbReference type="Proteomes" id="UP001434337">
    <property type="component" value="Chromosome"/>
</dbReference>
<keyword evidence="3" id="KW-1185">Reference proteome</keyword>
<name>A0ABZ3CA02_9ACTN</name>
<keyword evidence="1" id="KW-0472">Membrane</keyword>
<sequence>MDPNALAAIVAAAAAILSVLVSIVFGALNARSANRSAVAAEEAQRLAGRQLEAGVSATEQALQPYLWADLRPRADGSLLVLHIGNSGPTVATRVRVLFEPPLADLAEEERRDRMTATGAALASGLTSLAPGRTLEWTLGRAGVLVPADKPAPAVRVTIDADGPYGLLPTLVYVIDLEQVKYSSGRGEGLGLIERAINSVAQEAKQLHQTVRSLGDSG</sequence>